<accession>A0A4Q0MBK7</accession>
<comment type="caution">
    <text evidence="1">The sequence shown here is derived from an EMBL/GenBank/DDBJ whole genome shotgun (WGS) entry which is preliminary data.</text>
</comment>
<evidence type="ECO:0000313" key="1">
    <source>
        <dbReference type="EMBL" id="RXF70239.1"/>
    </source>
</evidence>
<dbReference type="SUPFAM" id="SSF141571">
    <property type="entry name" value="Pentapeptide repeat-like"/>
    <property type="match status" value="1"/>
</dbReference>
<dbReference type="AlphaFoldDB" id="A0A4Q0MBK7"/>
<evidence type="ECO:0000313" key="2">
    <source>
        <dbReference type="Proteomes" id="UP000290848"/>
    </source>
</evidence>
<dbReference type="Gene3D" id="2.160.20.80">
    <property type="entry name" value="E3 ubiquitin-protein ligase SopA"/>
    <property type="match status" value="1"/>
</dbReference>
<dbReference type="Proteomes" id="UP000290848">
    <property type="component" value="Unassembled WGS sequence"/>
</dbReference>
<organism evidence="1 2">
    <name type="scientific">Arcticibacter tournemirensis</name>
    <dbReference type="NCBI Taxonomy" id="699437"/>
    <lineage>
        <taxon>Bacteria</taxon>
        <taxon>Pseudomonadati</taxon>
        <taxon>Bacteroidota</taxon>
        <taxon>Sphingobacteriia</taxon>
        <taxon>Sphingobacteriales</taxon>
        <taxon>Sphingobacteriaceae</taxon>
        <taxon>Arcticibacter</taxon>
    </lineage>
</organism>
<gene>
    <name evidence="1" type="ORF">EKH83_09465</name>
</gene>
<proteinExistence type="predicted"/>
<evidence type="ECO:0008006" key="3">
    <source>
        <dbReference type="Google" id="ProtNLM"/>
    </source>
</evidence>
<sequence>MRPSWNLQGNAGLSGLRFSDFQLRDCNLTLCGAENTAFQNELFVDFKLEGIDFSITVLHEAVANVAQREKV</sequence>
<protein>
    <recommendedName>
        <fullName evidence="3">Pentapeptide repeat-containing protein</fullName>
    </recommendedName>
</protein>
<reference evidence="1 2" key="1">
    <citation type="submission" date="2018-12" db="EMBL/GenBank/DDBJ databases">
        <title>The Draft Genome Sequence of the Soil Bacterium Pedobacter tournemirensis R1.</title>
        <authorList>
            <person name="He J."/>
        </authorList>
    </citation>
    <scope>NUCLEOTIDE SEQUENCE [LARGE SCALE GENOMIC DNA]</scope>
    <source>
        <strain evidence="1 2">R1</strain>
    </source>
</reference>
<dbReference type="EMBL" id="RXOC01000005">
    <property type="protein sequence ID" value="RXF70239.1"/>
    <property type="molecule type" value="Genomic_DNA"/>
</dbReference>
<name>A0A4Q0MBK7_9SPHI</name>